<gene>
    <name evidence="1" type="ORF">JR316_004304</name>
</gene>
<reference evidence="1" key="1">
    <citation type="submission" date="2021-02" db="EMBL/GenBank/DDBJ databases">
        <title>Psilocybe cubensis genome.</title>
        <authorList>
            <person name="Mckernan K.J."/>
            <person name="Crawford S."/>
            <person name="Trippe A."/>
            <person name="Kane L.T."/>
            <person name="Mclaughlin S."/>
        </authorList>
    </citation>
    <scope>NUCLEOTIDE SEQUENCE [LARGE SCALE GENOMIC DNA]</scope>
    <source>
        <strain evidence="1">MGC-MH-2018</strain>
    </source>
</reference>
<dbReference type="AlphaFoldDB" id="A0A8H8CKK1"/>
<comment type="caution">
    <text evidence="1">The sequence shown here is derived from an EMBL/GenBank/DDBJ whole genome shotgun (WGS) entry which is preliminary data.</text>
</comment>
<dbReference type="PANTHER" id="PTHR40129:SF2">
    <property type="entry name" value="KETOPANTOATE REDUCTASE N-TERMINAL DOMAIN-CONTAINING PROTEIN"/>
    <property type="match status" value="1"/>
</dbReference>
<dbReference type="SUPFAM" id="SSF51735">
    <property type="entry name" value="NAD(P)-binding Rossmann-fold domains"/>
    <property type="match status" value="1"/>
</dbReference>
<proteinExistence type="predicted"/>
<dbReference type="PANTHER" id="PTHR40129">
    <property type="entry name" value="KETOPANTOATE REDUCTASE N-TERMINAL DOMAIN-CONTAINING PROTEIN"/>
    <property type="match status" value="1"/>
</dbReference>
<sequence length="300" mass="33220">MRMVVDILILGAGWSSQFLRPICDERGITYAATTRSGRDSTIKFDFDPDSNNPEPYYALPQARVVLITFPIVVKGASERLVRLYAQTHPSEGDANHSDAATKFIQFGTTGIWDAARLNLEKPQTIQDLWYDRHSGITSTPRAEAENELLALNGDFPTTVLNLAGLWGGARSPKNWVGRVAGTKEGLKNKGSLHVIHGIDVARAVLAVCGDFGKAKGQRWLLTDNRVYDWWDLASAWGTPPVQSSLADTDKGPQAAWVRELMDEYGVRALPRDVQQLGRALDSREFWTTFGITPVKPLLQD</sequence>
<evidence type="ECO:0000313" key="1">
    <source>
        <dbReference type="EMBL" id="KAG5169922.1"/>
    </source>
</evidence>
<dbReference type="EMBL" id="JAFIQS010000004">
    <property type="protein sequence ID" value="KAG5169922.1"/>
    <property type="molecule type" value="Genomic_DNA"/>
</dbReference>
<dbReference type="Gene3D" id="3.40.50.720">
    <property type="entry name" value="NAD(P)-binding Rossmann-like Domain"/>
    <property type="match status" value="1"/>
</dbReference>
<accession>A0A8H8CKK1</accession>
<organism evidence="1">
    <name type="scientific">Psilocybe cubensis</name>
    <name type="common">Psychedelic mushroom</name>
    <name type="synonym">Stropharia cubensis</name>
    <dbReference type="NCBI Taxonomy" id="181762"/>
    <lineage>
        <taxon>Eukaryota</taxon>
        <taxon>Fungi</taxon>
        <taxon>Dikarya</taxon>
        <taxon>Basidiomycota</taxon>
        <taxon>Agaricomycotina</taxon>
        <taxon>Agaricomycetes</taxon>
        <taxon>Agaricomycetidae</taxon>
        <taxon>Agaricales</taxon>
        <taxon>Agaricineae</taxon>
        <taxon>Strophariaceae</taxon>
        <taxon>Psilocybe</taxon>
    </lineage>
</organism>
<protein>
    <submittedName>
        <fullName evidence="1">Uncharacterized protein</fullName>
    </submittedName>
</protein>
<dbReference type="InterPro" id="IPR036291">
    <property type="entry name" value="NAD(P)-bd_dom_sf"/>
</dbReference>
<name>A0A8H8CKK1_PSICU</name>